<dbReference type="OrthoDB" id="9763101at2"/>
<organism evidence="1 2">
    <name type="scientific">Streptomyces tirandamycinicus</name>
    <dbReference type="NCBI Taxonomy" id="2174846"/>
    <lineage>
        <taxon>Bacteria</taxon>
        <taxon>Bacillati</taxon>
        <taxon>Actinomycetota</taxon>
        <taxon>Actinomycetes</taxon>
        <taxon>Kitasatosporales</taxon>
        <taxon>Streptomycetaceae</taxon>
        <taxon>Streptomyces</taxon>
    </lineage>
</organism>
<dbReference type="NCBIfam" id="NF003818">
    <property type="entry name" value="PRK05409.1"/>
    <property type="match status" value="1"/>
</dbReference>
<proteinExistence type="predicted"/>
<name>A0A2S1SLX1_9ACTN</name>
<sequence>MLSGLPCLGSGLGYRPELAAAIGDHSDRIDWLEVITEHYLFEPGDQRETLLDLRRRCPIVPHGVELSLGAPEETAGRYLDALAQLVADVGAPWFSDHLSFTRAGDVALGTLVPLPRAREVAREVGHRAQAAQEAVGVPLLLENITYYLDLPAPLTEAQFITEVMEHCECGLLLDLTNLDVNARNHGYSPEEFLDSIPLERVVQVHLAGGEDDPAGAMALDTHAAPVPEQVWTLLSELVKRAPVRTTLLERDALFPEDFAELQADLDRARAVLLGAPGTRAGVV</sequence>
<gene>
    <name evidence="1" type="ORF">DDW44_00325</name>
</gene>
<accession>A0A2S1SLX1</accession>
<protein>
    <submittedName>
        <fullName evidence="1">DUF692 domain-containing protein</fullName>
    </submittedName>
</protein>
<evidence type="ECO:0000313" key="1">
    <source>
        <dbReference type="EMBL" id="AWI27389.1"/>
    </source>
</evidence>
<keyword evidence="2" id="KW-1185">Reference proteome</keyword>
<dbReference type="RefSeq" id="WP_108905149.1">
    <property type="nucleotide sequence ID" value="NZ_CP029188.1"/>
</dbReference>
<dbReference type="KEGG" id="stir:DDW44_00325"/>
<evidence type="ECO:0000313" key="2">
    <source>
        <dbReference type="Proteomes" id="UP000244900"/>
    </source>
</evidence>
<dbReference type="Pfam" id="PF05114">
    <property type="entry name" value="MbnB_TglH_ChrH"/>
    <property type="match status" value="1"/>
</dbReference>
<dbReference type="Gene3D" id="3.20.20.150">
    <property type="entry name" value="Divalent-metal-dependent TIM barrel enzymes"/>
    <property type="match status" value="1"/>
</dbReference>
<dbReference type="EMBL" id="CP029188">
    <property type="protein sequence ID" value="AWI27389.1"/>
    <property type="molecule type" value="Genomic_DNA"/>
</dbReference>
<dbReference type="InterPro" id="IPR007801">
    <property type="entry name" value="MbnB/TglH/ChrH"/>
</dbReference>
<dbReference type="AlphaFoldDB" id="A0A2S1SLX1"/>
<dbReference type="Proteomes" id="UP000244900">
    <property type="component" value="Chromosome"/>
</dbReference>
<dbReference type="SUPFAM" id="SSF51658">
    <property type="entry name" value="Xylose isomerase-like"/>
    <property type="match status" value="1"/>
</dbReference>
<dbReference type="PANTHER" id="PTHR42194">
    <property type="entry name" value="UPF0276 PROTEIN HI_1600"/>
    <property type="match status" value="1"/>
</dbReference>
<reference evidence="1 2" key="1">
    <citation type="submission" date="2018-05" db="EMBL/GenBank/DDBJ databases">
        <title>Complete genome sequence of sponge-derived Streptomyces sp. HNM0039.</title>
        <authorList>
            <person name="Huang X."/>
            <person name="Zhou S."/>
        </authorList>
    </citation>
    <scope>NUCLEOTIDE SEQUENCE [LARGE SCALE GENOMIC DNA]</scope>
    <source>
        <strain evidence="1 2">HNM0039</strain>
    </source>
</reference>
<dbReference type="PANTHER" id="PTHR42194:SF1">
    <property type="entry name" value="UPF0276 PROTEIN HI_1600"/>
    <property type="match status" value="1"/>
</dbReference>
<dbReference type="InterPro" id="IPR036237">
    <property type="entry name" value="Xyl_isomerase-like_sf"/>
</dbReference>